<feature type="compositionally biased region" description="Pro residues" evidence="1">
    <location>
        <begin position="219"/>
        <end position="242"/>
    </location>
</feature>
<evidence type="ECO:0000313" key="2">
    <source>
        <dbReference type="EMBL" id="MFC6084285.1"/>
    </source>
</evidence>
<dbReference type="EMBL" id="JBHSRF010000040">
    <property type="protein sequence ID" value="MFC6084285.1"/>
    <property type="molecule type" value="Genomic_DNA"/>
</dbReference>
<keyword evidence="3" id="KW-1185">Reference proteome</keyword>
<feature type="region of interest" description="Disordered" evidence="1">
    <location>
        <begin position="219"/>
        <end position="267"/>
    </location>
</feature>
<evidence type="ECO:0000313" key="3">
    <source>
        <dbReference type="Proteomes" id="UP001596137"/>
    </source>
</evidence>
<comment type="caution">
    <text evidence="2">The sequence shown here is derived from an EMBL/GenBank/DDBJ whole genome shotgun (WGS) entry which is preliminary data.</text>
</comment>
<gene>
    <name evidence="2" type="ORF">ACFP1K_24215</name>
</gene>
<organism evidence="2 3">
    <name type="scientific">Sphaerisporangium aureirubrum</name>
    <dbReference type="NCBI Taxonomy" id="1544736"/>
    <lineage>
        <taxon>Bacteria</taxon>
        <taxon>Bacillati</taxon>
        <taxon>Actinomycetota</taxon>
        <taxon>Actinomycetes</taxon>
        <taxon>Streptosporangiales</taxon>
        <taxon>Streptosporangiaceae</taxon>
        <taxon>Sphaerisporangium</taxon>
    </lineage>
</organism>
<dbReference type="RefSeq" id="WP_380757176.1">
    <property type="nucleotide sequence ID" value="NZ_JBHSRF010000040.1"/>
</dbReference>
<reference evidence="3" key="1">
    <citation type="journal article" date="2019" name="Int. J. Syst. Evol. Microbiol.">
        <title>The Global Catalogue of Microorganisms (GCM) 10K type strain sequencing project: providing services to taxonomists for standard genome sequencing and annotation.</title>
        <authorList>
            <consortium name="The Broad Institute Genomics Platform"/>
            <consortium name="The Broad Institute Genome Sequencing Center for Infectious Disease"/>
            <person name="Wu L."/>
            <person name="Ma J."/>
        </authorList>
    </citation>
    <scope>NUCLEOTIDE SEQUENCE [LARGE SCALE GENOMIC DNA]</scope>
    <source>
        <strain evidence="3">JCM 30346</strain>
    </source>
</reference>
<dbReference type="Proteomes" id="UP001596137">
    <property type="component" value="Unassembled WGS sequence"/>
</dbReference>
<proteinExistence type="predicted"/>
<name>A0ABW1NME6_9ACTN</name>
<accession>A0ABW1NME6</accession>
<protein>
    <recommendedName>
        <fullName evidence="4">Transcriptional regulator</fullName>
    </recommendedName>
</protein>
<sequence>MAPSTRLDAVLPGLADGRATGSLRVGRAGTIYLTAGRVSYAESAGVPGVEDLLASSGRIAATTLGSIRREAAERADGGETLVRQGLLTRGELQFCVLGATLDAAFFLLSATGTRPRFREGDRHWLGPQWYFDVAGLLRECRRRRLRLDRTWPSPDLDTRPVAPIPRVSADRVVLTAVQWEVVVHADAVATPAELARRLGRPAYPVLLAVRQLAAAGLLTPPPAAPPPDAPPPDVPGAVPPGALPRRERRAVRPEGVPPPHDADATDVGVLIRLRDALERLL</sequence>
<evidence type="ECO:0008006" key="4">
    <source>
        <dbReference type="Google" id="ProtNLM"/>
    </source>
</evidence>
<evidence type="ECO:0000256" key="1">
    <source>
        <dbReference type="SAM" id="MobiDB-lite"/>
    </source>
</evidence>